<reference evidence="8" key="1">
    <citation type="journal article" date="2020" name="mSystems">
        <title>Genome- and Community-Level Interaction Insights into Carbon Utilization and Element Cycling Functions of Hydrothermarchaeota in Hydrothermal Sediment.</title>
        <authorList>
            <person name="Zhou Z."/>
            <person name="Liu Y."/>
            <person name="Xu W."/>
            <person name="Pan J."/>
            <person name="Luo Z.H."/>
            <person name="Li M."/>
        </authorList>
    </citation>
    <scope>NUCLEOTIDE SEQUENCE [LARGE SCALE GENOMIC DNA]</scope>
    <source>
        <strain evidence="8">SpSt-479</strain>
    </source>
</reference>
<comment type="similarity">
    <text evidence="2">Belongs to the outer membrane factor (OMF) (TC 1.B.17) family.</text>
</comment>
<evidence type="ECO:0000256" key="4">
    <source>
        <dbReference type="ARBA" id="ARBA00022452"/>
    </source>
</evidence>
<keyword evidence="6" id="KW-0472">Membrane</keyword>
<evidence type="ECO:0000256" key="5">
    <source>
        <dbReference type="ARBA" id="ARBA00022692"/>
    </source>
</evidence>
<dbReference type="InterPro" id="IPR051906">
    <property type="entry name" value="TolC-like"/>
</dbReference>
<organism evidence="8">
    <name type="scientific">Ignavibacterium album</name>
    <dbReference type="NCBI Taxonomy" id="591197"/>
    <lineage>
        <taxon>Bacteria</taxon>
        <taxon>Pseudomonadati</taxon>
        <taxon>Ignavibacteriota</taxon>
        <taxon>Ignavibacteria</taxon>
        <taxon>Ignavibacteriales</taxon>
        <taxon>Ignavibacteriaceae</taxon>
        <taxon>Ignavibacterium</taxon>
    </lineage>
</organism>
<dbReference type="Pfam" id="PF02321">
    <property type="entry name" value="OEP"/>
    <property type="match status" value="2"/>
</dbReference>
<dbReference type="SUPFAM" id="SSF56954">
    <property type="entry name" value="Outer membrane efflux proteins (OEP)"/>
    <property type="match status" value="1"/>
</dbReference>
<dbReference type="PANTHER" id="PTHR30026">
    <property type="entry name" value="OUTER MEMBRANE PROTEIN TOLC"/>
    <property type="match status" value="1"/>
</dbReference>
<dbReference type="GO" id="GO:0015288">
    <property type="term" value="F:porin activity"/>
    <property type="evidence" value="ECO:0007669"/>
    <property type="project" value="TreeGrafter"/>
</dbReference>
<dbReference type="GO" id="GO:0015562">
    <property type="term" value="F:efflux transmembrane transporter activity"/>
    <property type="evidence" value="ECO:0007669"/>
    <property type="project" value="InterPro"/>
</dbReference>
<dbReference type="GO" id="GO:1990281">
    <property type="term" value="C:efflux pump complex"/>
    <property type="evidence" value="ECO:0007669"/>
    <property type="project" value="TreeGrafter"/>
</dbReference>
<dbReference type="GO" id="GO:0009279">
    <property type="term" value="C:cell outer membrane"/>
    <property type="evidence" value="ECO:0007669"/>
    <property type="project" value="UniProtKB-SubCell"/>
</dbReference>
<evidence type="ECO:0000256" key="6">
    <source>
        <dbReference type="ARBA" id="ARBA00023136"/>
    </source>
</evidence>
<dbReference type="EMBL" id="DSUJ01000011">
    <property type="protein sequence ID" value="HFI92826.1"/>
    <property type="molecule type" value="Genomic_DNA"/>
</dbReference>
<keyword evidence="7" id="KW-0998">Cell outer membrane</keyword>
<name>A0A7V2ZMP6_9BACT</name>
<sequence length="435" mass="49385">MKLFQSILILFLIFISESFSQQLLSLQDAVRIALENNYSINIAKNKSIIAENDANIGNAGFLPILDATSSYSKSQSNTKQEYFDGRTIDRTGAKSTNLSAGVSLNWIVFDGFEMFGNLDLLKELNRIGKASYKSEIENNVAEVIDNYFNLIREKQVLDVIKETIRISEERVRIAESKKDVGSGSKFDLRQAQVDLNEDRSTLLKEELTYEQLKVMLNQLLGRDVNTDFDVEDTIIVNENLNYDELMNSALQKNSELFIAERNLELAEINISLARSELYPRISLSGGYNYLNSESGAGFIKTNKNYSLNFGVTASLNLFNGLNTRRKIENALVESDNSRLNYEMIKNSIEANLLNVYKKYLNSIKLIKLEEENLIIAEESVDIALERLKLGNITPLEFRETQRKLIDVKSRLVSAQYEAKTAETELLRLSGLLVRE</sequence>
<evidence type="ECO:0000256" key="7">
    <source>
        <dbReference type="ARBA" id="ARBA00023237"/>
    </source>
</evidence>
<evidence type="ECO:0000256" key="3">
    <source>
        <dbReference type="ARBA" id="ARBA00022448"/>
    </source>
</evidence>
<evidence type="ECO:0000256" key="2">
    <source>
        <dbReference type="ARBA" id="ARBA00007613"/>
    </source>
</evidence>
<evidence type="ECO:0000256" key="1">
    <source>
        <dbReference type="ARBA" id="ARBA00004442"/>
    </source>
</evidence>
<dbReference type="PANTHER" id="PTHR30026:SF20">
    <property type="entry name" value="OUTER MEMBRANE PROTEIN TOLC"/>
    <property type="match status" value="1"/>
</dbReference>
<keyword evidence="5" id="KW-0812">Transmembrane</keyword>
<dbReference type="Gene3D" id="1.20.1600.10">
    <property type="entry name" value="Outer membrane efflux proteins (OEP)"/>
    <property type="match status" value="1"/>
</dbReference>
<keyword evidence="3" id="KW-0813">Transport</keyword>
<accession>A0A7V2ZMP6</accession>
<dbReference type="InterPro" id="IPR003423">
    <property type="entry name" value="OMP_efflux"/>
</dbReference>
<keyword evidence="4" id="KW-1134">Transmembrane beta strand</keyword>
<dbReference type="AlphaFoldDB" id="A0A7V2ZMP6"/>
<comment type="caution">
    <text evidence="8">The sequence shown here is derived from an EMBL/GenBank/DDBJ whole genome shotgun (WGS) entry which is preliminary data.</text>
</comment>
<evidence type="ECO:0000313" key="8">
    <source>
        <dbReference type="EMBL" id="HFI92826.1"/>
    </source>
</evidence>
<proteinExistence type="inferred from homology"/>
<comment type="subcellular location">
    <subcellularLocation>
        <location evidence="1">Cell outer membrane</location>
    </subcellularLocation>
</comment>
<protein>
    <submittedName>
        <fullName evidence="8">TolC family protein</fullName>
    </submittedName>
</protein>
<gene>
    <name evidence="8" type="ORF">ENS31_15005</name>
</gene>